<dbReference type="PROSITE" id="PS50865">
    <property type="entry name" value="ZF_MYND_2"/>
    <property type="match status" value="1"/>
</dbReference>
<evidence type="ECO:0000259" key="5">
    <source>
        <dbReference type="PROSITE" id="PS50865"/>
    </source>
</evidence>
<evidence type="ECO:0000256" key="2">
    <source>
        <dbReference type="ARBA" id="ARBA00022771"/>
    </source>
</evidence>
<keyword evidence="3" id="KW-0862">Zinc</keyword>
<dbReference type="InterPro" id="IPR002893">
    <property type="entry name" value="Znf_MYND"/>
</dbReference>
<accession>A0A9D4TTE4</accession>
<evidence type="ECO:0000313" key="7">
    <source>
        <dbReference type="Proteomes" id="UP001055712"/>
    </source>
</evidence>
<dbReference type="EMBL" id="SIDB01000004">
    <property type="protein sequence ID" value="KAI3433890.1"/>
    <property type="molecule type" value="Genomic_DNA"/>
</dbReference>
<dbReference type="OrthoDB" id="265717at2759"/>
<feature type="domain" description="MYND-type" evidence="5">
    <location>
        <begin position="618"/>
        <end position="667"/>
    </location>
</feature>
<dbReference type="Proteomes" id="UP001055712">
    <property type="component" value="Unassembled WGS sequence"/>
</dbReference>
<reference evidence="6" key="1">
    <citation type="journal article" date="2019" name="Plant J.">
        <title>Chlorella vulgaris genome assembly and annotation reveals the molecular basis for metabolic acclimation to high light conditions.</title>
        <authorList>
            <person name="Cecchin M."/>
            <person name="Marcolungo L."/>
            <person name="Rossato M."/>
            <person name="Girolomoni L."/>
            <person name="Cosentino E."/>
            <person name="Cuine S."/>
            <person name="Li-Beisson Y."/>
            <person name="Delledonne M."/>
            <person name="Ballottari M."/>
        </authorList>
    </citation>
    <scope>NUCLEOTIDE SEQUENCE</scope>
    <source>
        <strain evidence="6">211/11P</strain>
    </source>
</reference>
<evidence type="ECO:0000256" key="1">
    <source>
        <dbReference type="ARBA" id="ARBA00022723"/>
    </source>
</evidence>
<gene>
    <name evidence="6" type="ORF">D9Q98_003692</name>
</gene>
<evidence type="ECO:0000256" key="4">
    <source>
        <dbReference type="PROSITE-ProRule" id="PRU00134"/>
    </source>
</evidence>
<dbReference type="AlphaFoldDB" id="A0A9D4TTE4"/>
<evidence type="ECO:0000256" key="3">
    <source>
        <dbReference type="ARBA" id="ARBA00022833"/>
    </source>
</evidence>
<dbReference type="GO" id="GO:0008270">
    <property type="term" value="F:zinc ion binding"/>
    <property type="evidence" value="ECO:0007669"/>
    <property type="project" value="UniProtKB-KW"/>
</dbReference>
<evidence type="ECO:0000313" key="6">
    <source>
        <dbReference type="EMBL" id="KAI3433890.1"/>
    </source>
</evidence>
<dbReference type="Gene3D" id="6.10.140.2220">
    <property type="match status" value="1"/>
</dbReference>
<protein>
    <recommendedName>
        <fullName evidence="5">MYND-type domain-containing protein</fullName>
    </recommendedName>
</protein>
<keyword evidence="2 4" id="KW-0863">Zinc-finger</keyword>
<name>A0A9D4TTE4_CHLVU</name>
<keyword evidence="7" id="KW-1185">Reference proteome</keyword>
<comment type="caution">
    <text evidence="6">The sequence shown here is derived from an EMBL/GenBank/DDBJ whole genome shotgun (WGS) entry which is preliminary data.</text>
</comment>
<organism evidence="6 7">
    <name type="scientific">Chlorella vulgaris</name>
    <name type="common">Green alga</name>
    <dbReference type="NCBI Taxonomy" id="3077"/>
    <lineage>
        <taxon>Eukaryota</taxon>
        <taxon>Viridiplantae</taxon>
        <taxon>Chlorophyta</taxon>
        <taxon>core chlorophytes</taxon>
        <taxon>Trebouxiophyceae</taxon>
        <taxon>Chlorellales</taxon>
        <taxon>Chlorellaceae</taxon>
        <taxon>Chlorella clade</taxon>
        <taxon>Chlorella</taxon>
    </lineage>
</organism>
<keyword evidence="1" id="KW-0479">Metal-binding</keyword>
<dbReference type="SUPFAM" id="SSF144232">
    <property type="entry name" value="HIT/MYND zinc finger-like"/>
    <property type="match status" value="1"/>
</dbReference>
<sequence>MAPSAARVIATVVAEVCDMDSSSTSLHDIQERFDCVLAQLKRVLTGSPDAETVSALDRAIEAGARKLTALGTRLAAVCQARLLYVLMNPPIEQALASQLAAPEPLLAWLSAASSTTLALRDRGLSSMLALCFANLVNIINDEELLGPHALALQRDIGLQRSLVQVLIPALHAAAVAMQLPPDRRPCNVSWHTIMRVVDALMSAALDEQFKEQLASTAGISTIAQRVMQSTCRLLAAAPASCPDELTSSNFAALWHNLAALLGLTCSIQQQQQQQRGTSVPDAQRQKAVRLLLQALSRLPTALQVAADCQQDVAGCPLAKDALDMWRMLLSMMGQLRVQEPGLSADDRIAAANGVCAYHTIDSPADVPAWCSAGKALLQALPQVATVAALAQQYQAAEQQPDMEQQLAGEQPDAAIVPTTRLGSLISITASSIVDEVVIYCSTLANGGPWSAAACAAAGEALWQLHTTLCHCIHWIAAGSLATAAMPVRVLSFVLNAAVCVRAATPAAANETATGGARHLLAMSVAQAEAVLAAASLQPAPADEEVVEALLIAIRHGPAALAGSPPVQQALQRLAERLGTADEGSAAAASLHAAPLQHEPQPGDGLQLAQVAATRSCAFLHCANLAGEGGPASGQGAGSRRCSKCLVAWYCGTACSHADWRAGHRRVCRALGAARLAEQESAGVEV</sequence>
<reference evidence="6" key="2">
    <citation type="submission" date="2020-11" db="EMBL/GenBank/DDBJ databases">
        <authorList>
            <person name="Cecchin M."/>
            <person name="Marcolungo L."/>
            <person name="Rossato M."/>
            <person name="Girolomoni L."/>
            <person name="Cosentino E."/>
            <person name="Cuine S."/>
            <person name="Li-Beisson Y."/>
            <person name="Delledonne M."/>
            <person name="Ballottari M."/>
        </authorList>
    </citation>
    <scope>NUCLEOTIDE SEQUENCE</scope>
    <source>
        <strain evidence="6">211/11P</strain>
        <tissue evidence="6">Whole cell</tissue>
    </source>
</reference>
<dbReference type="Pfam" id="PF01753">
    <property type="entry name" value="zf-MYND"/>
    <property type="match status" value="1"/>
</dbReference>
<proteinExistence type="predicted"/>